<evidence type="ECO:0000256" key="3">
    <source>
        <dbReference type="PIRSR" id="PIRSR000097-1"/>
    </source>
</evidence>
<evidence type="ECO:0000256" key="4">
    <source>
        <dbReference type="PIRSR" id="PIRSR000097-2"/>
    </source>
</evidence>
<comment type="caution">
    <text evidence="7">The sequence shown here is derived from an EMBL/GenBank/DDBJ whole genome shotgun (WGS) entry which is preliminary data.</text>
</comment>
<gene>
    <name evidence="7" type="ORF">Daesc_008181</name>
</gene>
<dbReference type="InterPro" id="IPR018170">
    <property type="entry name" value="Aldo/ket_reductase_CS"/>
</dbReference>
<feature type="binding site" evidence="4">
    <location>
        <position position="86"/>
    </location>
    <ligand>
        <name>substrate</name>
    </ligand>
</feature>
<dbReference type="PROSITE" id="PS00063">
    <property type="entry name" value="ALDOKETO_REDUCTASE_3"/>
    <property type="match status" value="1"/>
</dbReference>
<dbReference type="Gene3D" id="3.20.20.100">
    <property type="entry name" value="NADP-dependent oxidoreductase domain"/>
    <property type="match status" value="1"/>
</dbReference>
<evidence type="ECO:0000259" key="6">
    <source>
        <dbReference type="Pfam" id="PF00248"/>
    </source>
</evidence>
<reference evidence="7 8" key="1">
    <citation type="journal article" date="2024" name="Front Chem Biol">
        <title>Unveiling the potential of Daldinia eschscholtzii MFLUCC 19-0629 through bioactivity and bioinformatics studies for enhanced sustainable agriculture production.</title>
        <authorList>
            <person name="Brooks S."/>
            <person name="Weaver J.A."/>
            <person name="Klomchit A."/>
            <person name="Alharthi S.A."/>
            <person name="Onlamun T."/>
            <person name="Nurani R."/>
            <person name="Vong T.K."/>
            <person name="Alberti F."/>
            <person name="Greco C."/>
        </authorList>
    </citation>
    <scope>NUCLEOTIDE SEQUENCE [LARGE SCALE GENOMIC DNA]</scope>
    <source>
        <strain evidence="7">MFLUCC 19-0629</strain>
    </source>
</reference>
<dbReference type="PROSITE" id="PS00062">
    <property type="entry name" value="ALDOKETO_REDUCTASE_2"/>
    <property type="match status" value="1"/>
</dbReference>
<organism evidence="7 8">
    <name type="scientific">Daldinia eschscholtzii</name>
    <dbReference type="NCBI Taxonomy" id="292717"/>
    <lineage>
        <taxon>Eukaryota</taxon>
        <taxon>Fungi</taxon>
        <taxon>Dikarya</taxon>
        <taxon>Ascomycota</taxon>
        <taxon>Pezizomycotina</taxon>
        <taxon>Sordariomycetes</taxon>
        <taxon>Xylariomycetidae</taxon>
        <taxon>Xylariales</taxon>
        <taxon>Hypoxylaceae</taxon>
        <taxon>Daldinia</taxon>
    </lineage>
</organism>
<name>A0AAX6MAZ4_9PEZI</name>
<dbReference type="GO" id="GO:0016491">
    <property type="term" value="F:oxidoreductase activity"/>
    <property type="evidence" value="ECO:0007669"/>
    <property type="project" value="UniProtKB-KW"/>
</dbReference>
<dbReference type="CDD" id="cd19071">
    <property type="entry name" value="AKR_AKR1-5-like"/>
    <property type="match status" value="1"/>
</dbReference>
<keyword evidence="8" id="KW-1185">Reference proteome</keyword>
<dbReference type="InterPro" id="IPR023210">
    <property type="entry name" value="NADP_OxRdtase_dom"/>
</dbReference>
<dbReference type="InterPro" id="IPR036812">
    <property type="entry name" value="NAD(P)_OxRdtase_dom_sf"/>
</dbReference>
<dbReference type="EMBL" id="JBANMG010000008">
    <property type="protein sequence ID" value="KAK6949858.1"/>
    <property type="molecule type" value="Genomic_DNA"/>
</dbReference>
<dbReference type="AlphaFoldDB" id="A0AAX6MAZ4"/>
<dbReference type="PROSITE" id="PS00798">
    <property type="entry name" value="ALDOKETO_REDUCTASE_1"/>
    <property type="match status" value="1"/>
</dbReference>
<evidence type="ECO:0000313" key="7">
    <source>
        <dbReference type="EMBL" id="KAK6949858.1"/>
    </source>
</evidence>
<evidence type="ECO:0000256" key="1">
    <source>
        <dbReference type="ARBA" id="ARBA00007905"/>
    </source>
</evidence>
<sequence length="265" mass="29225">MVPPEETETAVLEALKAGYRHVDSAAFYQNENGCGKAIKASGLPRSEIFFTSKIPPKLMSYEAAKAQVDKSLQESGLDYIDLMLIHAPYGGSAGRKGVWKALVEAVEEGKVRSIGVSNYGVHHLDELEKHIAELEAERGGKGKGGVISVGQWEIHPWCRREDIVEWSKKRNIAVEAYCPVVRGERFGDPTLVSLAEKYGKTQAQILIRWSLQKGYLPLPKSVTPSRIVENAAIYDFELSQEDVEKLNTGVYAPIAWDPAVSGLDN</sequence>
<comment type="similarity">
    <text evidence="1">Belongs to the aldo/keto reductase family.</text>
</comment>
<protein>
    <recommendedName>
        <fullName evidence="6">NADP-dependent oxidoreductase domain-containing protein</fullName>
    </recommendedName>
</protein>
<feature type="site" description="Lowers pKa of active site Tyr" evidence="5">
    <location>
        <position position="53"/>
    </location>
</feature>
<evidence type="ECO:0000256" key="5">
    <source>
        <dbReference type="PIRSR" id="PIRSR000097-3"/>
    </source>
</evidence>
<dbReference type="Proteomes" id="UP001369815">
    <property type="component" value="Unassembled WGS sequence"/>
</dbReference>
<evidence type="ECO:0000313" key="8">
    <source>
        <dbReference type="Proteomes" id="UP001369815"/>
    </source>
</evidence>
<evidence type="ECO:0000256" key="2">
    <source>
        <dbReference type="ARBA" id="ARBA00023002"/>
    </source>
</evidence>
<dbReference type="PANTHER" id="PTHR43827:SF13">
    <property type="entry name" value="ALDO_KETO REDUCTASE FAMILY PROTEIN"/>
    <property type="match status" value="1"/>
</dbReference>
<proteinExistence type="inferred from homology"/>
<dbReference type="InterPro" id="IPR020471">
    <property type="entry name" value="AKR"/>
</dbReference>
<keyword evidence="2" id="KW-0560">Oxidoreductase</keyword>
<dbReference type="SUPFAM" id="SSF51430">
    <property type="entry name" value="NAD(P)-linked oxidoreductase"/>
    <property type="match status" value="1"/>
</dbReference>
<dbReference type="PRINTS" id="PR00069">
    <property type="entry name" value="ALDKETRDTASE"/>
</dbReference>
<feature type="active site" description="Proton donor" evidence="3">
    <location>
        <position position="28"/>
    </location>
</feature>
<dbReference type="Pfam" id="PF00248">
    <property type="entry name" value="Aldo_ket_red"/>
    <property type="match status" value="1"/>
</dbReference>
<dbReference type="FunFam" id="3.20.20.100:FF:000015">
    <property type="entry name" value="Oxidoreductase, aldo/keto reductase family"/>
    <property type="match status" value="1"/>
</dbReference>
<dbReference type="PIRSF" id="PIRSF000097">
    <property type="entry name" value="AKR"/>
    <property type="match status" value="1"/>
</dbReference>
<feature type="domain" description="NADP-dependent oxidoreductase" evidence="6">
    <location>
        <begin position="2"/>
        <end position="247"/>
    </location>
</feature>
<accession>A0AAX6MAZ4</accession>
<dbReference type="PANTHER" id="PTHR43827">
    <property type="entry name" value="2,5-DIKETO-D-GLUCONIC ACID REDUCTASE"/>
    <property type="match status" value="1"/>
</dbReference>